<proteinExistence type="inferred from homology"/>
<comment type="caution">
    <text evidence="6">The sequence shown here is derived from an EMBL/GenBank/DDBJ whole genome shotgun (WGS) entry which is preliminary data.</text>
</comment>
<keyword evidence="7" id="KW-1185">Reference proteome</keyword>
<feature type="domain" description="Carrier" evidence="5">
    <location>
        <begin position="522"/>
        <end position="599"/>
    </location>
</feature>
<dbReference type="NCBIfam" id="NF004837">
    <property type="entry name" value="PRK06187.1"/>
    <property type="match status" value="1"/>
</dbReference>
<evidence type="ECO:0000313" key="7">
    <source>
        <dbReference type="Proteomes" id="UP000623440"/>
    </source>
</evidence>
<evidence type="ECO:0000256" key="4">
    <source>
        <dbReference type="ARBA" id="ARBA00022598"/>
    </source>
</evidence>
<dbReference type="PROSITE" id="PS00455">
    <property type="entry name" value="AMP_BINDING"/>
    <property type="match status" value="1"/>
</dbReference>
<evidence type="ECO:0000313" key="6">
    <source>
        <dbReference type="EMBL" id="MBD2531811.1"/>
    </source>
</evidence>
<dbReference type="SUPFAM" id="SSF56801">
    <property type="entry name" value="Acetyl-CoA synthetase-like"/>
    <property type="match status" value="1"/>
</dbReference>
<dbReference type="InterPro" id="IPR025110">
    <property type="entry name" value="AMP-bd_C"/>
</dbReference>
<reference evidence="6 7" key="1">
    <citation type="journal article" date="2020" name="ISME J.">
        <title>Comparative genomics reveals insights into cyanobacterial evolution and habitat adaptation.</title>
        <authorList>
            <person name="Chen M.Y."/>
            <person name="Teng W.K."/>
            <person name="Zhao L."/>
            <person name="Hu C.X."/>
            <person name="Zhou Y.K."/>
            <person name="Han B.P."/>
            <person name="Song L.R."/>
            <person name="Shu W.S."/>
        </authorList>
    </citation>
    <scope>NUCLEOTIDE SEQUENCE [LARGE SCALE GENOMIC DNA]</scope>
    <source>
        <strain evidence="6 7">FACHB-838</strain>
    </source>
</reference>
<dbReference type="SMART" id="SM01294">
    <property type="entry name" value="PKS_PP_betabranch"/>
    <property type="match status" value="1"/>
</dbReference>
<comment type="similarity">
    <text evidence="1">Belongs to the ATP-dependent AMP-binding enzyme family.</text>
</comment>
<dbReference type="PANTHER" id="PTHR43201">
    <property type="entry name" value="ACYL-COA SYNTHETASE"/>
    <property type="match status" value="1"/>
</dbReference>
<organism evidence="6 7">
    <name type="scientific">Nostoc flagelliforme FACHB-838</name>
    <dbReference type="NCBI Taxonomy" id="2692904"/>
    <lineage>
        <taxon>Bacteria</taxon>
        <taxon>Bacillati</taxon>
        <taxon>Cyanobacteriota</taxon>
        <taxon>Cyanophyceae</taxon>
        <taxon>Nostocales</taxon>
        <taxon>Nostocaceae</taxon>
        <taxon>Nostoc</taxon>
    </lineage>
</organism>
<keyword evidence="4 6" id="KW-0436">Ligase</keyword>
<keyword evidence="3" id="KW-0597">Phosphoprotein</keyword>
<dbReference type="EMBL" id="JACJSI010000042">
    <property type="protein sequence ID" value="MBD2531811.1"/>
    <property type="molecule type" value="Genomic_DNA"/>
</dbReference>
<protein>
    <submittedName>
        <fullName evidence="6">Long-chain-fatty-acid--CoA ligase</fullName>
    </submittedName>
</protein>
<dbReference type="Gene3D" id="3.40.50.12780">
    <property type="entry name" value="N-terminal domain of ligase-like"/>
    <property type="match status" value="1"/>
</dbReference>
<keyword evidence="2" id="KW-0596">Phosphopantetheine</keyword>
<evidence type="ECO:0000256" key="3">
    <source>
        <dbReference type="ARBA" id="ARBA00022553"/>
    </source>
</evidence>
<dbReference type="CDD" id="cd05936">
    <property type="entry name" value="FC-FACS_FadD_like"/>
    <property type="match status" value="1"/>
</dbReference>
<dbReference type="Proteomes" id="UP000623440">
    <property type="component" value="Unassembled WGS sequence"/>
</dbReference>
<dbReference type="Pfam" id="PF00550">
    <property type="entry name" value="PP-binding"/>
    <property type="match status" value="1"/>
</dbReference>
<evidence type="ECO:0000256" key="2">
    <source>
        <dbReference type="ARBA" id="ARBA00022450"/>
    </source>
</evidence>
<name>A0ABR8DQS8_9NOSO</name>
<dbReference type="Pfam" id="PF00501">
    <property type="entry name" value="AMP-binding"/>
    <property type="match status" value="1"/>
</dbReference>
<dbReference type="Gene3D" id="3.30.300.30">
    <property type="match status" value="1"/>
</dbReference>
<evidence type="ECO:0000259" key="5">
    <source>
        <dbReference type="PROSITE" id="PS50075"/>
    </source>
</evidence>
<dbReference type="SMART" id="SM00823">
    <property type="entry name" value="PKS_PP"/>
    <property type="match status" value="1"/>
</dbReference>
<dbReference type="InterPro" id="IPR042099">
    <property type="entry name" value="ANL_N_sf"/>
</dbReference>
<accession>A0ABR8DQS8</accession>
<dbReference type="InterPro" id="IPR009081">
    <property type="entry name" value="PP-bd_ACP"/>
</dbReference>
<dbReference type="InterPro" id="IPR020806">
    <property type="entry name" value="PKS_PP-bd"/>
</dbReference>
<dbReference type="PROSITE" id="PS50075">
    <property type="entry name" value="CARRIER"/>
    <property type="match status" value="1"/>
</dbReference>
<dbReference type="InterPro" id="IPR020845">
    <property type="entry name" value="AMP-binding_CS"/>
</dbReference>
<dbReference type="PANTHER" id="PTHR43201:SF5">
    <property type="entry name" value="MEDIUM-CHAIN ACYL-COA LIGASE ACSF2, MITOCHONDRIAL"/>
    <property type="match status" value="1"/>
</dbReference>
<sequence length="664" mass="73116">MNISQNVERGCCLFPNKPALIFEGLYFTYKQLNEMANRFANALLGLGIERGDRIALLLPNIPELVISYLGILKIGAIAVSINPSLQSDELKFILNDCGAVVLVTTETLREKLPKADLPHLKHILIAEGKASDAIALSEFMANASSSARAVEMERDDPAAILYTSGTTGFPKGATLSHGNVISNMHSMNHCCEMRPNDQILLFLPMFHCFGQNAVLNSGLNTCATIVLQRSFDPETVLTTISEYNNITIFFGVPTTFILLCDKASIRDLDSVRYYFSAAAGLPVEIAKRWQDKFGKVINQGYGLTETSPLASYNHELRYKLGSIGSPIENVEMKIVSLDDGCEVAPGELGEIVIRGVNVMLGYWNRPAETAKAIKNGWFHTGDIGQIDELGYFYIIDRLKDMINNGGLKVYPAEVENVIYQHPGVAEVAVYGVPDSVLGEQVKASVVLKPNQVVTEEQIIAFCYQKLAKYKVPSAVEFVSSIPKNPTGKILKRLLRQENSAAPSHNTVVSKTQTSASVNVSYQTAELIENWIMDWVVRKLAVAVQSIDQSKSFADYGLDSVRAVKLAQELSEWLGYPLEATIVWNFSTIESLARHLASQKIPQPTELAKTKPESNLHTESLLVSVELPTNKAEMTESADLKALSDAEIAELLTREIATVKQRRLV</sequence>
<dbReference type="Gene3D" id="1.10.1200.10">
    <property type="entry name" value="ACP-like"/>
    <property type="match status" value="1"/>
</dbReference>
<dbReference type="PROSITE" id="PS00012">
    <property type="entry name" value="PHOSPHOPANTETHEINE"/>
    <property type="match status" value="1"/>
</dbReference>
<dbReference type="InterPro" id="IPR006162">
    <property type="entry name" value="Ppantetheine_attach_site"/>
</dbReference>
<gene>
    <name evidence="6" type="ORF">H6G97_20310</name>
</gene>
<dbReference type="InterPro" id="IPR000873">
    <property type="entry name" value="AMP-dep_synth/lig_dom"/>
</dbReference>
<dbReference type="RefSeq" id="WP_190942482.1">
    <property type="nucleotide sequence ID" value="NZ_JACJSI010000042.1"/>
</dbReference>
<dbReference type="InterPro" id="IPR045851">
    <property type="entry name" value="AMP-bd_C_sf"/>
</dbReference>
<dbReference type="Pfam" id="PF13193">
    <property type="entry name" value="AMP-binding_C"/>
    <property type="match status" value="1"/>
</dbReference>
<evidence type="ECO:0000256" key="1">
    <source>
        <dbReference type="ARBA" id="ARBA00006432"/>
    </source>
</evidence>
<dbReference type="SUPFAM" id="SSF47336">
    <property type="entry name" value="ACP-like"/>
    <property type="match status" value="1"/>
</dbReference>
<dbReference type="InterPro" id="IPR036736">
    <property type="entry name" value="ACP-like_sf"/>
</dbReference>
<dbReference type="GO" id="GO:0016874">
    <property type="term" value="F:ligase activity"/>
    <property type="evidence" value="ECO:0007669"/>
    <property type="project" value="UniProtKB-KW"/>
</dbReference>